<dbReference type="PANTHER" id="PTHR21229">
    <property type="entry name" value="LUNG SEVEN TRANSMEMBRANE RECEPTOR"/>
    <property type="match status" value="1"/>
</dbReference>
<evidence type="ECO:0000313" key="10">
    <source>
        <dbReference type="EMBL" id="KAG7549264.1"/>
    </source>
</evidence>
<evidence type="ECO:0000256" key="5">
    <source>
        <dbReference type="ARBA" id="ARBA00023136"/>
    </source>
</evidence>
<evidence type="ECO:0000259" key="8">
    <source>
        <dbReference type="Pfam" id="PF06814"/>
    </source>
</evidence>
<dbReference type="Proteomes" id="UP000694240">
    <property type="component" value="Chromosome 11"/>
</dbReference>
<evidence type="ECO:0000256" key="2">
    <source>
        <dbReference type="ARBA" id="ARBA00022692"/>
    </source>
</evidence>
<feature type="signal peptide" evidence="7">
    <location>
        <begin position="1"/>
        <end position="23"/>
    </location>
</feature>
<feature type="transmembrane region" description="Helical" evidence="6">
    <location>
        <begin position="311"/>
        <end position="336"/>
    </location>
</feature>
<reference evidence="10 11" key="1">
    <citation type="submission" date="2020-12" db="EMBL/GenBank/DDBJ databases">
        <title>Concerted genomic and epigenomic changes stabilize Arabidopsis allopolyploids.</title>
        <authorList>
            <person name="Chen Z."/>
        </authorList>
    </citation>
    <scope>NUCLEOTIDE SEQUENCE [LARGE SCALE GENOMIC DNA]</scope>
    <source>
        <strain evidence="10">Allo738</strain>
        <tissue evidence="10">Leaf</tissue>
    </source>
</reference>
<feature type="chain" id="PRO_5035909445" evidence="7">
    <location>
        <begin position="24"/>
        <end position="442"/>
    </location>
</feature>
<evidence type="ECO:0000256" key="6">
    <source>
        <dbReference type="SAM" id="Phobius"/>
    </source>
</evidence>
<evidence type="ECO:0000313" key="11">
    <source>
        <dbReference type="Proteomes" id="UP000694240"/>
    </source>
</evidence>
<dbReference type="InterPro" id="IPR054103">
    <property type="entry name" value="CAND6-7_N"/>
</dbReference>
<dbReference type="GO" id="GO:0016020">
    <property type="term" value="C:membrane"/>
    <property type="evidence" value="ECO:0007669"/>
    <property type="project" value="UniProtKB-SubCell"/>
</dbReference>
<dbReference type="AlphaFoldDB" id="A0A8T1YSL2"/>
<evidence type="ECO:0000256" key="3">
    <source>
        <dbReference type="ARBA" id="ARBA00022729"/>
    </source>
</evidence>
<accession>A0A8T1YSL2</accession>
<evidence type="ECO:0000256" key="1">
    <source>
        <dbReference type="ARBA" id="ARBA00004141"/>
    </source>
</evidence>
<feature type="domain" description="GOST seven transmembrane" evidence="8">
    <location>
        <begin position="177"/>
        <end position="416"/>
    </location>
</feature>
<evidence type="ECO:0000256" key="7">
    <source>
        <dbReference type="SAM" id="SignalP"/>
    </source>
</evidence>
<dbReference type="PANTHER" id="PTHR21229:SF2">
    <property type="entry name" value="RE59932P"/>
    <property type="match status" value="1"/>
</dbReference>
<name>A0A8T1YSL2_9BRAS</name>
<feature type="transmembrane region" description="Helical" evidence="6">
    <location>
        <begin position="357"/>
        <end position="377"/>
    </location>
</feature>
<dbReference type="Pfam" id="PF21904">
    <property type="entry name" value="CAND6-7_N"/>
    <property type="match status" value="1"/>
</dbReference>
<keyword evidence="10" id="KW-0675">Receptor</keyword>
<feature type="transmembrane region" description="Helical" evidence="6">
    <location>
        <begin position="243"/>
        <end position="269"/>
    </location>
</feature>
<keyword evidence="11" id="KW-1185">Reference proteome</keyword>
<keyword evidence="2 6" id="KW-0812">Transmembrane</keyword>
<keyword evidence="4 6" id="KW-1133">Transmembrane helix</keyword>
<protein>
    <submittedName>
        <fullName evidence="10">Lung seven transmembrane receptor-like</fullName>
    </submittedName>
</protein>
<keyword evidence="3 7" id="KW-0732">Signal</keyword>
<dbReference type="InterPro" id="IPR009637">
    <property type="entry name" value="GPR107/GPR108-like"/>
</dbReference>
<organism evidence="10 11">
    <name type="scientific">Arabidopsis thaliana x Arabidopsis arenosa</name>
    <dbReference type="NCBI Taxonomy" id="1240361"/>
    <lineage>
        <taxon>Eukaryota</taxon>
        <taxon>Viridiplantae</taxon>
        <taxon>Streptophyta</taxon>
        <taxon>Embryophyta</taxon>
        <taxon>Tracheophyta</taxon>
        <taxon>Spermatophyta</taxon>
        <taxon>Magnoliopsida</taxon>
        <taxon>eudicotyledons</taxon>
        <taxon>Gunneridae</taxon>
        <taxon>Pentapetalae</taxon>
        <taxon>rosids</taxon>
        <taxon>malvids</taxon>
        <taxon>Brassicales</taxon>
        <taxon>Brassicaceae</taxon>
        <taxon>Camelineae</taxon>
        <taxon>Arabidopsis</taxon>
    </lineage>
</organism>
<dbReference type="GO" id="GO:0005794">
    <property type="term" value="C:Golgi apparatus"/>
    <property type="evidence" value="ECO:0007669"/>
    <property type="project" value="TreeGrafter"/>
</dbReference>
<dbReference type="Pfam" id="PF06814">
    <property type="entry name" value="GOST_TM"/>
    <property type="match status" value="1"/>
</dbReference>
<feature type="transmembrane region" description="Helical" evidence="6">
    <location>
        <begin position="281"/>
        <end position="299"/>
    </location>
</feature>
<feature type="transmembrane region" description="Helical" evidence="6">
    <location>
        <begin position="177"/>
        <end position="197"/>
    </location>
</feature>
<dbReference type="InterPro" id="IPR053937">
    <property type="entry name" value="GOST_TM"/>
</dbReference>
<keyword evidence="5 6" id="KW-0472">Membrane</keyword>
<comment type="subcellular location">
    <subcellularLocation>
        <location evidence="1">Membrane</location>
        <topology evidence="1">Multi-pass membrane protein</topology>
    </subcellularLocation>
</comment>
<dbReference type="EMBL" id="JAEFBK010000011">
    <property type="protein sequence ID" value="KAG7549264.1"/>
    <property type="molecule type" value="Genomic_DNA"/>
</dbReference>
<comment type="caution">
    <text evidence="10">The sequence shown here is derived from an EMBL/GenBank/DDBJ whole genome shotgun (WGS) entry which is preliminary data.</text>
</comment>
<feature type="transmembrane region" description="Helical" evidence="6">
    <location>
        <begin position="209"/>
        <end position="231"/>
    </location>
</feature>
<feature type="domain" description="CAND6/7 N-terminal" evidence="9">
    <location>
        <begin position="26"/>
        <end position="157"/>
    </location>
</feature>
<evidence type="ECO:0000259" key="9">
    <source>
        <dbReference type="Pfam" id="PF21904"/>
    </source>
</evidence>
<proteinExistence type="predicted"/>
<evidence type="ECO:0000256" key="4">
    <source>
        <dbReference type="ARBA" id="ARBA00022989"/>
    </source>
</evidence>
<gene>
    <name evidence="10" type="ORF">ISN45_Aa06g001760</name>
</gene>
<sequence>MTILPFFAAVVVVVQLFSSLTVAEIKSLTISNDSRPIILLEKFGIIEIGHVTVSVSSVSVSSPSSSPVPDSSKLGFFVLSEESLPEVLLELQKNFSFCVLDSHYILYFFTFIDLSPPPRSQFNRSYPITSPNDYSLFFANCVPETRVSMNVRTEIYHNLDPNGSRDYSLAGSTQLPGLYLVFSLCYLSFLCFWFCFCWNNKQIVKRIHILMTVLLLVKSLTLFCAAMYKHYVKVTGTAHGWNIVFYIFHFITVVLLFMVIVLVGNGWCFLKPKLHDKEKKLLMIVVPLQVLANIASIVIGETGPYTQDWVIWNQIFLLADITCCCAIVFAMVWSMCCLRETSKTDGKAVKSLAKFPVFRKFCVLVIGYLFFTRIVVVVMKMKADFRYQWVSNASEEIATLAFYSLMFYMFRPMEKNEYFDVDDEEETAELSSRYKSLGSETI</sequence>